<name>A0AAD9NSX8_RIDPI</name>
<keyword evidence="2" id="KW-0812">Transmembrane</keyword>
<feature type="compositionally biased region" description="Basic and acidic residues" evidence="1">
    <location>
        <begin position="214"/>
        <end position="227"/>
    </location>
</feature>
<gene>
    <name evidence="3" type="ORF">NP493_389g03141</name>
</gene>
<sequence length="256" mass="28158">MAQAKDKITAAVKFLQNAKVRESSLPQRKLFLQKKAQVSTASKFRDFVGFTVIIGGVGYAIYYLLRRCVGEALFGVSEDQKQMAAMTKSVLQLEESVGEMLRGMREMQGQMQQQQLNLTQIITNMGSPEVARIQDSRDMSELKESINSLKGLLLSRRQFPPTPVTAPVLPAWQLSKGDIASEASSSAISVTTNVSTTSNSSAQETDSAEDVNLCEDKVVQNIKKESDLQEENSSDEKQSSPTNGMKEVASDEMFES</sequence>
<feature type="transmembrane region" description="Helical" evidence="2">
    <location>
        <begin position="47"/>
        <end position="65"/>
    </location>
</feature>
<proteinExistence type="predicted"/>
<dbReference type="AlphaFoldDB" id="A0AAD9NSX8"/>
<keyword evidence="2" id="KW-1133">Transmembrane helix</keyword>
<reference evidence="3" key="1">
    <citation type="journal article" date="2023" name="Mol. Biol. Evol.">
        <title>Third-Generation Sequencing Reveals the Adaptive Role of the Epigenome in Three Deep-Sea Polychaetes.</title>
        <authorList>
            <person name="Perez M."/>
            <person name="Aroh O."/>
            <person name="Sun Y."/>
            <person name="Lan Y."/>
            <person name="Juniper S.K."/>
            <person name="Young C.R."/>
            <person name="Angers B."/>
            <person name="Qian P.Y."/>
        </authorList>
    </citation>
    <scope>NUCLEOTIDE SEQUENCE</scope>
    <source>
        <strain evidence="3">R07B-5</strain>
    </source>
</reference>
<dbReference type="Gene3D" id="1.10.10.10">
    <property type="entry name" value="Winged helix-like DNA-binding domain superfamily/Winged helix DNA-binding domain"/>
    <property type="match status" value="1"/>
</dbReference>
<accession>A0AAD9NSX8</accession>
<organism evidence="3 4">
    <name type="scientific">Ridgeia piscesae</name>
    <name type="common">Tubeworm</name>
    <dbReference type="NCBI Taxonomy" id="27915"/>
    <lineage>
        <taxon>Eukaryota</taxon>
        <taxon>Metazoa</taxon>
        <taxon>Spiralia</taxon>
        <taxon>Lophotrochozoa</taxon>
        <taxon>Annelida</taxon>
        <taxon>Polychaeta</taxon>
        <taxon>Sedentaria</taxon>
        <taxon>Canalipalpata</taxon>
        <taxon>Sabellida</taxon>
        <taxon>Siboglinidae</taxon>
        <taxon>Ridgeia</taxon>
    </lineage>
</organism>
<comment type="caution">
    <text evidence="3">The sequence shown here is derived from an EMBL/GenBank/DDBJ whole genome shotgun (WGS) entry which is preliminary data.</text>
</comment>
<keyword evidence="4" id="KW-1185">Reference proteome</keyword>
<dbReference type="EMBL" id="JAODUO010000388">
    <property type="protein sequence ID" value="KAK2181627.1"/>
    <property type="molecule type" value="Genomic_DNA"/>
</dbReference>
<feature type="compositionally biased region" description="Low complexity" evidence="1">
    <location>
        <begin position="186"/>
        <end position="202"/>
    </location>
</feature>
<evidence type="ECO:0000256" key="2">
    <source>
        <dbReference type="SAM" id="Phobius"/>
    </source>
</evidence>
<evidence type="ECO:0000313" key="4">
    <source>
        <dbReference type="Proteomes" id="UP001209878"/>
    </source>
</evidence>
<evidence type="ECO:0008006" key="5">
    <source>
        <dbReference type="Google" id="ProtNLM"/>
    </source>
</evidence>
<evidence type="ECO:0000313" key="3">
    <source>
        <dbReference type="EMBL" id="KAK2181627.1"/>
    </source>
</evidence>
<dbReference type="InterPro" id="IPR036388">
    <property type="entry name" value="WH-like_DNA-bd_sf"/>
</dbReference>
<dbReference type="Proteomes" id="UP001209878">
    <property type="component" value="Unassembled WGS sequence"/>
</dbReference>
<evidence type="ECO:0000256" key="1">
    <source>
        <dbReference type="SAM" id="MobiDB-lite"/>
    </source>
</evidence>
<feature type="region of interest" description="Disordered" evidence="1">
    <location>
        <begin position="186"/>
        <end position="256"/>
    </location>
</feature>
<keyword evidence="2" id="KW-0472">Membrane</keyword>
<protein>
    <recommendedName>
        <fullName evidence="5">Peroxin-14</fullName>
    </recommendedName>
</protein>